<keyword evidence="1" id="KW-0808">Transferase</keyword>
<protein>
    <submittedName>
        <fullName evidence="1">Histone-lysine N-methyltransferase ATXR2</fullName>
    </submittedName>
</protein>
<evidence type="ECO:0000313" key="1">
    <source>
        <dbReference type="EMBL" id="MCI02673.1"/>
    </source>
</evidence>
<evidence type="ECO:0000313" key="2">
    <source>
        <dbReference type="Proteomes" id="UP000265520"/>
    </source>
</evidence>
<dbReference type="AlphaFoldDB" id="A0A392NS77"/>
<accession>A0A392NS77</accession>
<keyword evidence="2" id="KW-1185">Reference proteome</keyword>
<proteinExistence type="predicted"/>
<dbReference type="GO" id="GO:0032259">
    <property type="term" value="P:methylation"/>
    <property type="evidence" value="ECO:0007669"/>
    <property type="project" value="UniProtKB-KW"/>
</dbReference>
<reference evidence="1 2" key="1">
    <citation type="journal article" date="2018" name="Front. Plant Sci.">
        <title>Red Clover (Trifolium pratense) and Zigzag Clover (T. medium) - A Picture of Genomic Similarities and Differences.</title>
        <authorList>
            <person name="Dluhosova J."/>
            <person name="Istvanek J."/>
            <person name="Nedelnik J."/>
            <person name="Repkova J."/>
        </authorList>
    </citation>
    <scope>NUCLEOTIDE SEQUENCE [LARGE SCALE GENOMIC DNA]</scope>
    <source>
        <strain evidence="2">cv. 10/8</strain>
        <tissue evidence="1">Leaf</tissue>
    </source>
</reference>
<sequence length="97" mass="11209">MGHGQSFPKGPLAVRQLHVGYEKIIFWRGPNYIPLDTADIWVQVHQLPFGFMNEQIGLSIDSHIGGSVKYDDINNFSPWRKYMRLRVAINTQEPLKK</sequence>
<dbReference type="Proteomes" id="UP000265520">
    <property type="component" value="Unassembled WGS sequence"/>
</dbReference>
<dbReference type="GO" id="GO:0008168">
    <property type="term" value="F:methyltransferase activity"/>
    <property type="evidence" value="ECO:0007669"/>
    <property type="project" value="UniProtKB-KW"/>
</dbReference>
<comment type="caution">
    <text evidence="1">The sequence shown here is derived from an EMBL/GenBank/DDBJ whole genome shotgun (WGS) entry which is preliminary data.</text>
</comment>
<dbReference type="EMBL" id="LXQA010049839">
    <property type="protein sequence ID" value="MCI02673.1"/>
    <property type="molecule type" value="Genomic_DNA"/>
</dbReference>
<keyword evidence="1" id="KW-0489">Methyltransferase</keyword>
<organism evidence="1 2">
    <name type="scientific">Trifolium medium</name>
    <dbReference type="NCBI Taxonomy" id="97028"/>
    <lineage>
        <taxon>Eukaryota</taxon>
        <taxon>Viridiplantae</taxon>
        <taxon>Streptophyta</taxon>
        <taxon>Embryophyta</taxon>
        <taxon>Tracheophyta</taxon>
        <taxon>Spermatophyta</taxon>
        <taxon>Magnoliopsida</taxon>
        <taxon>eudicotyledons</taxon>
        <taxon>Gunneridae</taxon>
        <taxon>Pentapetalae</taxon>
        <taxon>rosids</taxon>
        <taxon>fabids</taxon>
        <taxon>Fabales</taxon>
        <taxon>Fabaceae</taxon>
        <taxon>Papilionoideae</taxon>
        <taxon>50 kb inversion clade</taxon>
        <taxon>NPAAA clade</taxon>
        <taxon>Hologalegina</taxon>
        <taxon>IRL clade</taxon>
        <taxon>Trifolieae</taxon>
        <taxon>Trifolium</taxon>
    </lineage>
</organism>
<name>A0A392NS77_9FABA</name>
<gene>
    <name evidence="1" type="ORF">A2U01_0023707</name>
</gene>